<dbReference type="AlphaFoldDB" id="W4QKD7"/>
<name>W4QKD7_9BACI</name>
<sequence length="90" mass="9927">MIRVAGREGAAIMKLGARQMMLAKAISEHDHLIASKLAYVLAGGDVRAGTLVSEQYMLDLEREAFLSLCGEPKTQARMEHMLMKGKPLRN</sequence>
<dbReference type="STRING" id="1236971.JCM9152_4078"/>
<evidence type="ECO:0000313" key="2">
    <source>
        <dbReference type="Proteomes" id="UP000018895"/>
    </source>
</evidence>
<comment type="caution">
    <text evidence="1">The sequence shown here is derived from an EMBL/GenBank/DDBJ whole genome shotgun (WGS) entry which is preliminary data.</text>
</comment>
<keyword evidence="2" id="KW-1185">Reference proteome</keyword>
<organism evidence="1 2">
    <name type="scientific">Halalkalibacter hemicellulosilyticusJCM 9152</name>
    <dbReference type="NCBI Taxonomy" id="1236971"/>
    <lineage>
        <taxon>Bacteria</taxon>
        <taxon>Bacillati</taxon>
        <taxon>Bacillota</taxon>
        <taxon>Bacilli</taxon>
        <taxon>Bacillales</taxon>
        <taxon>Bacillaceae</taxon>
        <taxon>Halalkalibacter</taxon>
    </lineage>
</organism>
<protein>
    <submittedName>
        <fullName evidence="1">Enoyl-CoA hydratase</fullName>
    </submittedName>
</protein>
<evidence type="ECO:0000313" key="1">
    <source>
        <dbReference type="EMBL" id="GAE32541.1"/>
    </source>
</evidence>
<reference evidence="1" key="1">
    <citation type="journal article" date="2014" name="Genome Announc.">
        <title>Draft Genome Sequences of Three Alkaliphilic Bacillus Strains, Bacillus wakoensis JCM 9140T, Bacillus akibai JCM 9157T, and Bacillus hemicellulosilyticus JCM 9152T.</title>
        <authorList>
            <person name="Yuki M."/>
            <person name="Oshima K."/>
            <person name="Suda W."/>
            <person name="Oshida Y."/>
            <person name="Kitamura K."/>
            <person name="Iida T."/>
            <person name="Hattori M."/>
            <person name="Ohkuma M."/>
        </authorList>
    </citation>
    <scope>NUCLEOTIDE SEQUENCE [LARGE SCALE GENOMIC DNA]</scope>
    <source>
        <strain evidence="1">JCM 9152</strain>
    </source>
</reference>
<accession>W4QKD7</accession>
<dbReference type="EMBL" id="BAUU01000039">
    <property type="protein sequence ID" value="GAE32541.1"/>
    <property type="molecule type" value="Genomic_DNA"/>
</dbReference>
<gene>
    <name evidence="1" type="ORF">JCM9152_4078</name>
</gene>
<dbReference type="Proteomes" id="UP000018895">
    <property type="component" value="Unassembled WGS sequence"/>
</dbReference>
<proteinExistence type="predicted"/>